<dbReference type="Gene3D" id="1.20.58.320">
    <property type="entry name" value="TPR-like"/>
    <property type="match status" value="1"/>
</dbReference>
<name>A0A2K1QIM7_9PEZI</name>
<organism evidence="1 2">
    <name type="scientific">Sphaceloma murrayae</name>
    <dbReference type="NCBI Taxonomy" id="2082308"/>
    <lineage>
        <taxon>Eukaryota</taxon>
        <taxon>Fungi</taxon>
        <taxon>Dikarya</taxon>
        <taxon>Ascomycota</taxon>
        <taxon>Pezizomycotina</taxon>
        <taxon>Dothideomycetes</taxon>
        <taxon>Dothideomycetidae</taxon>
        <taxon>Myriangiales</taxon>
        <taxon>Elsinoaceae</taxon>
        <taxon>Sphaceloma</taxon>
    </lineage>
</organism>
<accession>A0A2K1QIM7</accession>
<keyword evidence="2" id="KW-1185">Reference proteome</keyword>
<dbReference type="Gene3D" id="1.25.40.10">
    <property type="entry name" value="Tetratricopeptide repeat domain"/>
    <property type="match status" value="1"/>
</dbReference>
<dbReference type="OrthoDB" id="414698at2759"/>
<dbReference type="InterPro" id="IPR011990">
    <property type="entry name" value="TPR-like_helical_dom_sf"/>
</dbReference>
<sequence length="338" mass="38679">MSGAPVSPQKRTVQYSTPQYQASRQAELMLVIFHPDHTTPTTCHPLMAIKFSPAALRLVTRPPFLSPRNYHTSSHHRSMSSQAASFDNSPFQVLKPSLFKSIIDTWFESQPIGAKAPTPDSFKRWFNNPDKAEAARFDAKLSSLFRPALEVLGPGAIDVQTQKSWKEETDAAADIARSLLGVVTDSNPEHALALVVLLDQMPRNIFREEQAVIYSHYDVLSRSVARAVLSGTRRADYAKGIKDNFARRLWFYMPFMHSEWIQDHDLFSTYLEEAKNDKECNVDEQVADTITRQEDFEERHAIIIRQFGRYPYRNEWLGRETTTEEQQWLHGGGERFSS</sequence>
<dbReference type="AlphaFoldDB" id="A0A2K1QIM7"/>
<dbReference type="EMBL" id="NKHZ01000082">
    <property type="protein sequence ID" value="PNS14742.1"/>
    <property type="molecule type" value="Genomic_DNA"/>
</dbReference>
<proteinExistence type="predicted"/>
<evidence type="ECO:0000313" key="1">
    <source>
        <dbReference type="EMBL" id="PNS14742.1"/>
    </source>
</evidence>
<dbReference type="InParanoid" id="A0A2K1QIM7"/>
<dbReference type="STRING" id="2082308.A0A2K1QIM7"/>
<dbReference type="InterPro" id="IPR010323">
    <property type="entry name" value="DUF924"/>
</dbReference>
<protein>
    <submittedName>
        <fullName evidence="1">Enhancer of polycomb-like protein 1</fullName>
    </submittedName>
</protein>
<dbReference type="Proteomes" id="UP000243797">
    <property type="component" value="Unassembled WGS sequence"/>
</dbReference>
<dbReference type="Pfam" id="PF06041">
    <property type="entry name" value="DUF924"/>
    <property type="match status" value="1"/>
</dbReference>
<comment type="caution">
    <text evidence="1">The sequence shown here is derived from an EMBL/GenBank/DDBJ whole genome shotgun (WGS) entry which is preliminary data.</text>
</comment>
<reference evidence="1 2" key="1">
    <citation type="submission" date="2017-06" db="EMBL/GenBank/DDBJ databases">
        <title>Draft genome sequence of a variant of Elsinoe murrayae.</title>
        <authorList>
            <person name="Cheng Q."/>
        </authorList>
    </citation>
    <scope>NUCLEOTIDE SEQUENCE [LARGE SCALE GENOMIC DNA]</scope>
    <source>
        <strain evidence="1 2">CQ-2017a</strain>
    </source>
</reference>
<dbReference type="SUPFAM" id="SSF48452">
    <property type="entry name" value="TPR-like"/>
    <property type="match status" value="1"/>
</dbReference>
<evidence type="ECO:0000313" key="2">
    <source>
        <dbReference type="Proteomes" id="UP000243797"/>
    </source>
</evidence>
<gene>
    <name evidence="1" type="ORF">CAC42_1764</name>
</gene>